<proteinExistence type="predicted"/>
<name>G9WUL4_9FIRM</name>
<dbReference type="EMBL" id="AFZD01000016">
    <property type="protein sequence ID" value="EHL12032.1"/>
    <property type="molecule type" value="Genomic_DNA"/>
</dbReference>
<comment type="caution">
    <text evidence="2">The sequence shown here is derived from an EMBL/GenBank/DDBJ whole genome shotgun (WGS) entry which is preliminary data.</text>
</comment>
<dbReference type="RefSeq" id="WP_009536261.1">
    <property type="nucleotide sequence ID" value="NZ_JH414504.1"/>
</dbReference>
<evidence type="ECO:0000313" key="2">
    <source>
        <dbReference type="EMBL" id="EHL12032.1"/>
    </source>
</evidence>
<dbReference type="PATRIC" id="fig|796944.3.peg.1049"/>
<accession>G9WUL4</accession>
<dbReference type="HOGENOM" id="CLU_105389_0_0_9"/>
<sequence length="184" mass="21769">MSKKSLLQFLILVVLIIIFGLCISLLLHRQWKRRLMQYETKGNPQQVEAQEILPVEEEDIELSEEDSGSFFQNEFSKLEELEKDKNWQRDLPLRRRYEKIASLYDGELQRLVSYYGKQIKGTERDNFFAEQSIFLAERSRESKKELSQDKTGVEENIDYLKKYIALTKMRCSTILEKISAESDD</sequence>
<organism evidence="2 3">
    <name type="scientific">Oribacterium asaccharolyticum ACB7</name>
    <dbReference type="NCBI Taxonomy" id="796944"/>
    <lineage>
        <taxon>Bacteria</taxon>
        <taxon>Bacillati</taxon>
        <taxon>Bacillota</taxon>
        <taxon>Clostridia</taxon>
        <taxon>Lachnospirales</taxon>
        <taxon>Lachnospiraceae</taxon>
        <taxon>Oribacterium</taxon>
    </lineage>
</organism>
<keyword evidence="1" id="KW-0472">Membrane</keyword>
<dbReference type="Proteomes" id="UP000003527">
    <property type="component" value="Unassembled WGS sequence"/>
</dbReference>
<evidence type="ECO:0000256" key="1">
    <source>
        <dbReference type="SAM" id="Phobius"/>
    </source>
</evidence>
<feature type="transmembrane region" description="Helical" evidence="1">
    <location>
        <begin position="6"/>
        <end position="27"/>
    </location>
</feature>
<evidence type="ECO:0000313" key="3">
    <source>
        <dbReference type="Proteomes" id="UP000003527"/>
    </source>
</evidence>
<keyword evidence="1" id="KW-1133">Transmembrane helix</keyword>
<evidence type="ECO:0008006" key="4">
    <source>
        <dbReference type="Google" id="ProtNLM"/>
    </source>
</evidence>
<gene>
    <name evidence="2" type="ORF">HMPREF9624_00339</name>
</gene>
<protein>
    <recommendedName>
        <fullName evidence="4">Lysozyme inhibitor LprI N-terminal domain-containing protein</fullName>
    </recommendedName>
</protein>
<reference evidence="2 3" key="1">
    <citation type="submission" date="2011-08" db="EMBL/GenBank/DDBJ databases">
        <title>The Genome Sequence of Oribacterium sp. ACB7.</title>
        <authorList>
            <consortium name="The Broad Institute Genome Sequencing Platform"/>
            <person name="Earl A."/>
            <person name="Ward D."/>
            <person name="Feldgarden M."/>
            <person name="Gevers D."/>
            <person name="Sizova M."/>
            <person name="Hazen A."/>
            <person name="Epstein S."/>
            <person name="Young S.K."/>
            <person name="Zeng Q."/>
            <person name="Gargeya S."/>
            <person name="Fitzgerald M."/>
            <person name="Haas B."/>
            <person name="Abouelleil A."/>
            <person name="Alvarado L."/>
            <person name="Arachchi H.M."/>
            <person name="Berlin A."/>
            <person name="Brown A."/>
            <person name="Chapman S.B."/>
            <person name="Chen Z."/>
            <person name="Dunbar C."/>
            <person name="Freedman E."/>
            <person name="Gearin G."/>
            <person name="Gellesch M."/>
            <person name="Goldberg J."/>
            <person name="Griggs A."/>
            <person name="Gujja S."/>
            <person name="Heiman D."/>
            <person name="Howarth C."/>
            <person name="Larson L."/>
            <person name="Lui A."/>
            <person name="MacDonald P.J.P."/>
            <person name="Montmayeur A."/>
            <person name="Murphy C."/>
            <person name="Neiman D."/>
            <person name="Pearson M."/>
            <person name="Priest M."/>
            <person name="Roberts A."/>
            <person name="Saif S."/>
            <person name="Shea T."/>
            <person name="Shenoy N."/>
            <person name="Sisk P."/>
            <person name="Stolte C."/>
            <person name="Sykes S."/>
            <person name="Wortman J."/>
            <person name="Nusbaum C."/>
            <person name="Birren B."/>
        </authorList>
    </citation>
    <scope>NUCLEOTIDE SEQUENCE [LARGE SCALE GENOMIC DNA]</scope>
    <source>
        <strain evidence="2 3">ACB7</strain>
    </source>
</reference>
<dbReference type="AlphaFoldDB" id="G9WUL4"/>
<keyword evidence="3" id="KW-1185">Reference proteome</keyword>
<keyword evidence="1" id="KW-0812">Transmembrane</keyword>